<proteinExistence type="predicted"/>
<name>A0A5K0ZU65_9MAGN</name>
<dbReference type="EMBL" id="LR721780">
    <property type="protein sequence ID" value="VVV93456.1"/>
    <property type="molecule type" value="Genomic_DNA"/>
</dbReference>
<reference evidence="1" key="1">
    <citation type="submission" date="2019-09" db="EMBL/GenBank/DDBJ databases">
        <authorList>
            <person name="Zhang L."/>
        </authorList>
    </citation>
    <scope>NUCLEOTIDE SEQUENCE</scope>
</reference>
<sequence>MSSAKFSFPSNVNVANFVSIKLTHKNFLLWQTQILGLIESQDVLGFITGTIPMPSSTIKTTKIGEPVNCLNPYFNAWKKSDGLLRGLITRSLSEEALGLAIGHKTSAEVWNTLTTTFVRESKERHFLLKRKLQTYQKQDKSITDT</sequence>
<evidence type="ECO:0000313" key="1">
    <source>
        <dbReference type="EMBL" id="VVV93456.1"/>
    </source>
</evidence>
<dbReference type="PANTHER" id="PTHR47481:SF10">
    <property type="entry name" value="COPIA-LIKE POLYPROTEIN_RETROTRANSPOSON"/>
    <property type="match status" value="1"/>
</dbReference>
<dbReference type="Gramene" id="NC2G0007840.1">
    <property type="protein sequence ID" value="NC2G0007840.1:cds"/>
    <property type="gene ID" value="NC2G0007840"/>
</dbReference>
<dbReference type="AlphaFoldDB" id="A0A5K0ZU65"/>
<accession>A0A5K0ZU65</accession>
<gene>
    <name evidence="1" type="ORF">NYM_LOCUS12047</name>
</gene>
<evidence type="ECO:0008006" key="2">
    <source>
        <dbReference type="Google" id="ProtNLM"/>
    </source>
</evidence>
<dbReference type="PANTHER" id="PTHR47481">
    <property type="match status" value="1"/>
</dbReference>
<dbReference type="Pfam" id="PF14223">
    <property type="entry name" value="Retrotran_gag_2"/>
    <property type="match status" value="1"/>
</dbReference>
<organism evidence="1">
    <name type="scientific">Nymphaea colorata</name>
    <name type="common">pocket water lily</name>
    <dbReference type="NCBI Taxonomy" id="210225"/>
    <lineage>
        <taxon>Eukaryota</taxon>
        <taxon>Viridiplantae</taxon>
        <taxon>Streptophyta</taxon>
        <taxon>Embryophyta</taxon>
        <taxon>Tracheophyta</taxon>
        <taxon>Spermatophyta</taxon>
        <taxon>Magnoliopsida</taxon>
        <taxon>Nymphaeales</taxon>
        <taxon>Nymphaeaceae</taxon>
        <taxon>Nymphaea</taxon>
    </lineage>
</organism>
<protein>
    <recommendedName>
        <fullName evidence="2">Retrotransposon Copia-like N-terminal domain-containing protein</fullName>
    </recommendedName>
</protein>